<dbReference type="EMBL" id="SACS01000006">
    <property type="protein sequence ID" value="RVU40076.1"/>
    <property type="molecule type" value="Genomic_DNA"/>
</dbReference>
<dbReference type="CDD" id="cd14789">
    <property type="entry name" value="Tiki"/>
    <property type="match status" value="1"/>
</dbReference>
<dbReference type="Proteomes" id="UP000283077">
    <property type="component" value="Unassembled WGS sequence"/>
</dbReference>
<dbReference type="Pfam" id="PF01963">
    <property type="entry name" value="TraB_PrgY_gumN"/>
    <property type="match status" value="1"/>
</dbReference>
<sequence>MAAPSSVARSFDMKVSALIRSSVVVAITTLLLQAPAFAASSVWKISKGNDELYLGGTIHMLPPSAFPLPAEFEQAYQKADVVVLEAKLPDPADQQATMAMIAKLSYSNGDTLTQKLSPKVRQSLTDYLKTFNLTPQQFNAFKPGFVAMQIAMLELQKAGMAGEGVDAYFVKKATTDAKTQQYLETVEFQLDLMAAMGAGTEDQFMLANLKRADETAELLRQSIAAWQVGDIQALERILLNDARADDPASFALLFTQRNQDWIPKIQQLFGNGQRELILVGAGHLPGKDGVLALLSTAGYQVEHFTAVQPK</sequence>
<dbReference type="OrthoDB" id="357294at2"/>
<gene>
    <name evidence="1" type="ORF">EOE67_07430</name>
</gene>
<proteinExistence type="predicted"/>
<accession>A0A437QZW7</accession>
<keyword evidence="2" id="KW-1185">Reference proteome</keyword>
<dbReference type="PANTHER" id="PTHR40590">
    <property type="entry name" value="CYTOPLASMIC PROTEIN-RELATED"/>
    <property type="match status" value="1"/>
</dbReference>
<evidence type="ECO:0000313" key="2">
    <source>
        <dbReference type="Proteomes" id="UP000283077"/>
    </source>
</evidence>
<evidence type="ECO:0000313" key="1">
    <source>
        <dbReference type="EMBL" id="RVU40076.1"/>
    </source>
</evidence>
<reference evidence="1 2" key="1">
    <citation type="submission" date="2019-01" db="EMBL/GenBank/DDBJ databases">
        <authorList>
            <person name="Chen W.-M."/>
        </authorList>
    </citation>
    <scope>NUCLEOTIDE SEQUENCE [LARGE SCALE GENOMIC DNA]</scope>
    <source>
        <strain evidence="1 2">KYPC3</strain>
    </source>
</reference>
<name>A0A437QZW7_9GAMM</name>
<dbReference type="InterPro" id="IPR002816">
    <property type="entry name" value="TraB/PrgY/GumN_fam"/>
</dbReference>
<protein>
    <submittedName>
        <fullName evidence="1">TraB/GumN family protein</fullName>
    </submittedName>
</protein>
<organism evidence="1 2">
    <name type="scientific">Rheinheimera riviphila</name>
    <dbReference type="NCBI Taxonomy" id="1834037"/>
    <lineage>
        <taxon>Bacteria</taxon>
        <taxon>Pseudomonadati</taxon>
        <taxon>Pseudomonadota</taxon>
        <taxon>Gammaproteobacteria</taxon>
        <taxon>Chromatiales</taxon>
        <taxon>Chromatiaceae</taxon>
        <taxon>Rheinheimera</taxon>
    </lineage>
</organism>
<dbReference type="InterPro" id="IPR047111">
    <property type="entry name" value="YbaP-like"/>
</dbReference>
<dbReference type="PANTHER" id="PTHR40590:SF1">
    <property type="entry name" value="CYTOPLASMIC PROTEIN"/>
    <property type="match status" value="1"/>
</dbReference>
<dbReference type="AlphaFoldDB" id="A0A437QZW7"/>
<comment type="caution">
    <text evidence="1">The sequence shown here is derived from an EMBL/GenBank/DDBJ whole genome shotgun (WGS) entry which is preliminary data.</text>
</comment>